<keyword evidence="2" id="KW-1185">Reference proteome</keyword>
<sequence>LYGIILAYVATSVTFDDTNHSRMVNSQYEDQLRSIKSGLFEILSDNEFYIYTFDMMDSEFINKPSV</sequence>
<name>A0ABN7V1M9_GIGMA</name>
<organism evidence="1 2">
    <name type="scientific">Gigaspora margarita</name>
    <dbReference type="NCBI Taxonomy" id="4874"/>
    <lineage>
        <taxon>Eukaryota</taxon>
        <taxon>Fungi</taxon>
        <taxon>Fungi incertae sedis</taxon>
        <taxon>Mucoromycota</taxon>
        <taxon>Glomeromycotina</taxon>
        <taxon>Glomeromycetes</taxon>
        <taxon>Diversisporales</taxon>
        <taxon>Gigasporaceae</taxon>
        <taxon>Gigaspora</taxon>
    </lineage>
</organism>
<accession>A0ABN7V1M9</accession>
<proteinExistence type="predicted"/>
<feature type="non-terminal residue" evidence="1">
    <location>
        <position position="1"/>
    </location>
</feature>
<dbReference type="EMBL" id="CAJVQB010008409">
    <property type="protein sequence ID" value="CAG8718451.1"/>
    <property type="molecule type" value="Genomic_DNA"/>
</dbReference>
<comment type="caution">
    <text evidence="1">The sequence shown here is derived from an EMBL/GenBank/DDBJ whole genome shotgun (WGS) entry which is preliminary data.</text>
</comment>
<evidence type="ECO:0000313" key="1">
    <source>
        <dbReference type="EMBL" id="CAG8718451.1"/>
    </source>
</evidence>
<reference evidence="1 2" key="1">
    <citation type="submission" date="2021-06" db="EMBL/GenBank/DDBJ databases">
        <authorList>
            <person name="Kallberg Y."/>
            <person name="Tangrot J."/>
            <person name="Rosling A."/>
        </authorList>
    </citation>
    <scope>NUCLEOTIDE SEQUENCE [LARGE SCALE GENOMIC DNA]</scope>
    <source>
        <strain evidence="1 2">120-4 pot B 10/14</strain>
    </source>
</reference>
<protein>
    <submittedName>
        <fullName evidence="1">19994_t:CDS:1</fullName>
    </submittedName>
</protein>
<dbReference type="Proteomes" id="UP000789901">
    <property type="component" value="Unassembled WGS sequence"/>
</dbReference>
<gene>
    <name evidence="1" type="ORF">GMARGA_LOCUS13313</name>
</gene>
<evidence type="ECO:0000313" key="2">
    <source>
        <dbReference type="Proteomes" id="UP000789901"/>
    </source>
</evidence>